<reference evidence="2 3" key="1">
    <citation type="journal article" date="2016" name="Arch. Virol.">
        <title>A novel member of the Tombusviridae from a wild legume, Gompholobium preissii.</title>
        <authorList>
            <person name="Koh S.H."/>
            <person name="Ong J.W.L."/>
            <person name="Admiraal R."/>
            <person name="Sivasithamparam K."/>
            <person name="Jones M.G."/>
            <person name="Wylie S.J."/>
        </authorList>
    </citation>
    <scope>NUCLEOTIDE SEQUENCE [LARGE SCALE GENOMIC DNA]</scope>
    <source>
        <strain evidence="2">Monadnocks</strain>
    </source>
</reference>
<protein>
    <submittedName>
        <fullName evidence="2">Movement protein 2</fullName>
    </submittedName>
</protein>
<evidence type="ECO:0000313" key="2">
    <source>
        <dbReference type="EMBL" id="ANY30824.1"/>
    </source>
</evidence>
<keyword evidence="1" id="KW-0472">Membrane</keyword>
<gene>
    <name evidence="2" type="primary">MP2</name>
</gene>
<sequence>MERPNLHVTLVAAIVISLLLLNQYPLQILSIFRGNWSHEILEGIIVLACSFLLATACSTHTPSYSYSNYCDNSKTQHIAISTGG</sequence>
<keyword evidence="3" id="KW-1185">Reference proteome</keyword>
<dbReference type="RefSeq" id="YP_009270623.1">
    <property type="nucleotide sequence ID" value="NC_030742.1"/>
</dbReference>
<dbReference type="KEGG" id="vg:28479230"/>
<feature type="transmembrane region" description="Helical" evidence="1">
    <location>
        <begin position="6"/>
        <end position="24"/>
    </location>
</feature>
<dbReference type="Proteomes" id="UP000203496">
    <property type="component" value="Segment"/>
</dbReference>
<evidence type="ECO:0000313" key="3">
    <source>
        <dbReference type="Proteomes" id="UP000203496"/>
    </source>
</evidence>
<dbReference type="EMBL" id="KX184304">
    <property type="protein sequence ID" value="ANY30824.1"/>
    <property type="molecule type" value="Genomic_RNA"/>
</dbReference>
<keyword evidence="1" id="KW-1133">Transmembrane helix</keyword>
<evidence type="ECO:0000256" key="1">
    <source>
        <dbReference type="SAM" id="Phobius"/>
    </source>
</evidence>
<dbReference type="GeneID" id="28479230"/>
<organism evidence="2 3">
    <name type="scientific">Gompholobium virus A</name>
    <dbReference type="NCBI Taxonomy" id="1884832"/>
    <lineage>
        <taxon>Viruses</taxon>
        <taxon>Riboviria</taxon>
        <taxon>Orthornavirae</taxon>
        <taxon>Kitrinoviricota</taxon>
        <taxon>Tolucaviricetes</taxon>
        <taxon>Tolivirales</taxon>
        <taxon>Tombusviridae</taxon>
        <taxon>Procedovirinae</taxon>
        <taxon>Tralespevirus</taxon>
        <taxon>Tralespevirus gompholobii</taxon>
    </lineage>
</organism>
<accession>A0A1B2ARZ4</accession>
<feature type="transmembrane region" description="Helical" evidence="1">
    <location>
        <begin position="36"/>
        <end position="56"/>
    </location>
</feature>
<name>A0A1B2ARZ4_9TOMB</name>
<keyword evidence="1" id="KW-0812">Transmembrane</keyword>
<proteinExistence type="predicted"/>